<feature type="chain" id="PRO_5007071584" evidence="2">
    <location>
        <begin position="24"/>
        <end position="208"/>
    </location>
</feature>
<dbReference type="AlphaFoldDB" id="A0A0X8X809"/>
<keyword evidence="2" id="KW-0732">Signal</keyword>
<feature type="compositionally biased region" description="Polar residues" evidence="1">
    <location>
        <begin position="26"/>
        <end position="45"/>
    </location>
</feature>
<feature type="region of interest" description="Disordered" evidence="1">
    <location>
        <begin position="26"/>
        <end position="109"/>
    </location>
</feature>
<sequence>MSKYTTTASTLVLAMALSGTAWAVTDENNANGNDQGGTPSSVNTQADASGAAASEGSTARADNREMTESHNHSDSYNRSMSDSKNQHDASDNSSSVADSHNDNSDHSKDIAESYNTMHDSHNEYADSFNNFLDIEATVAMSELKGTVTGNTLSLGGESDAVFRVNNSLHEGSVSGNAGITQVSQNGGVGSLIQQNVTMQGNVSINPTN</sequence>
<keyword evidence="4" id="KW-1185">Reference proteome</keyword>
<protein>
    <submittedName>
        <fullName evidence="3">Probable Co/Zn/Cd efflux system membrane fusion protein</fullName>
    </submittedName>
</protein>
<dbReference type="OrthoDB" id="8550319at2"/>
<evidence type="ECO:0000256" key="2">
    <source>
        <dbReference type="SAM" id="SignalP"/>
    </source>
</evidence>
<dbReference type="EMBL" id="AP017372">
    <property type="protein sequence ID" value="BAU56717.1"/>
    <property type="molecule type" value="Genomic_DNA"/>
</dbReference>
<feature type="compositionally biased region" description="Low complexity" evidence="1">
    <location>
        <begin position="46"/>
        <end position="60"/>
    </location>
</feature>
<accession>A0A0X8X809</accession>
<feature type="compositionally biased region" description="Basic and acidic residues" evidence="1">
    <location>
        <begin position="99"/>
        <end position="109"/>
    </location>
</feature>
<reference evidence="3" key="1">
    <citation type="submission" date="2016-02" db="EMBL/GenBank/DDBJ databases">
        <title>Halorhodospira halochloris DSM-1059 complete genome, version 2.</title>
        <authorList>
            <person name="Tsukatani Y."/>
        </authorList>
    </citation>
    <scope>NUCLEOTIDE SEQUENCE</scope>
    <source>
        <strain evidence="3">DSM 1059</strain>
    </source>
</reference>
<evidence type="ECO:0000256" key="1">
    <source>
        <dbReference type="SAM" id="MobiDB-lite"/>
    </source>
</evidence>
<dbReference type="KEGG" id="hhk:HH1059_00480"/>
<evidence type="ECO:0000313" key="4">
    <source>
        <dbReference type="Proteomes" id="UP000218890"/>
    </source>
</evidence>
<gene>
    <name evidence="3" type="ORF">HH1059_00480</name>
</gene>
<proteinExistence type="predicted"/>
<feature type="compositionally biased region" description="Basic and acidic residues" evidence="1">
    <location>
        <begin position="61"/>
        <end position="75"/>
    </location>
</feature>
<name>A0A0X8X809_HALHR</name>
<evidence type="ECO:0000313" key="3">
    <source>
        <dbReference type="EMBL" id="BAU56717.1"/>
    </source>
</evidence>
<dbReference type="Proteomes" id="UP000218890">
    <property type="component" value="Chromosome"/>
</dbReference>
<dbReference type="RefSeq" id="WP_096406934.1">
    <property type="nucleotide sequence ID" value="NZ_AP017372.2"/>
</dbReference>
<feature type="signal peptide" evidence="2">
    <location>
        <begin position="1"/>
        <end position="23"/>
    </location>
</feature>
<organism evidence="3 4">
    <name type="scientific">Halorhodospira halochloris</name>
    <name type="common">Ectothiorhodospira halochloris</name>
    <dbReference type="NCBI Taxonomy" id="1052"/>
    <lineage>
        <taxon>Bacteria</taxon>
        <taxon>Pseudomonadati</taxon>
        <taxon>Pseudomonadota</taxon>
        <taxon>Gammaproteobacteria</taxon>
        <taxon>Chromatiales</taxon>
        <taxon>Ectothiorhodospiraceae</taxon>
        <taxon>Halorhodospira</taxon>
    </lineage>
</organism>